<comment type="caution">
    <text evidence="1">The sequence shown here is derived from an EMBL/GenBank/DDBJ whole genome shotgun (WGS) entry which is preliminary data.</text>
</comment>
<dbReference type="EMBL" id="BMAU01021296">
    <property type="protein sequence ID" value="GFY10248.1"/>
    <property type="molecule type" value="Genomic_DNA"/>
</dbReference>
<sequence>MTQDLRHRLPRGWQKFIPAPVSLACLTFNVPGPSPTSLQACLQESVRSAELMARESLGIGGAGVITPIILRVDGSLYGHVFYMNSSIKRASIIS</sequence>
<proteinExistence type="predicted"/>
<name>A0A8X6SNQ9_TRICX</name>
<keyword evidence="2" id="KW-1185">Reference proteome</keyword>
<accession>A0A8X6SNQ9</accession>
<gene>
    <name evidence="1" type="ORF">TNCV_2629271</name>
</gene>
<reference evidence="1" key="1">
    <citation type="submission" date="2020-08" db="EMBL/GenBank/DDBJ databases">
        <title>Multicomponent nature underlies the extraordinary mechanical properties of spider dragline silk.</title>
        <authorList>
            <person name="Kono N."/>
            <person name="Nakamura H."/>
            <person name="Mori M."/>
            <person name="Yoshida Y."/>
            <person name="Ohtoshi R."/>
            <person name="Malay A.D."/>
            <person name="Moran D.A.P."/>
            <person name="Tomita M."/>
            <person name="Numata K."/>
            <person name="Arakawa K."/>
        </authorList>
    </citation>
    <scope>NUCLEOTIDE SEQUENCE</scope>
</reference>
<evidence type="ECO:0000313" key="1">
    <source>
        <dbReference type="EMBL" id="GFY10248.1"/>
    </source>
</evidence>
<evidence type="ECO:0000313" key="2">
    <source>
        <dbReference type="Proteomes" id="UP000887159"/>
    </source>
</evidence>
<dbReference type="Proteomes" id="UP000887159">
    <property type="component" value="Unassembled WGS sequence"/>
</dbReference>
<dbReference type="AlphaFoldDB" id="A0A8X6SNQ9"/>
<protein>
    <submittedName>
        <fullName evidence="1">Uncharacterized protein</fullName>
    </submittedName>
</protein>
<organism evidence="1 2">
    <name type="scientific">Trichonephila clavipes</name>
    <name type="common">Golden silk orbweaver</name>
    <name type="synonym">Nephila clavipes</name>
    <dbReference type="NCBI Taxonomy" id="2585209"/>
    <lineage>
        <taxon>Eukaryota</taxon>
        <taxon>Metazoa</taxon>
        <taxon>Ecdysozoa</taxon>
        <taxon>Arthropoda</taxon>
        <taxon>Chelicerata</taxon>
        <taxon>Arachnida</taxon>
        <taxon>Araneae</taxon>
        <taxon>Araneomorphae</taxon>
        <taxon>Entelegynae</taxon>
        <taxon>Araneoidea</taxon>
        <taxon>Nephilidae</taxon>
        <taxon>Trichonephila</taxon>
    </lineage>
</organism>